<dbReference type="InterPro" id="IPR024135">
    <property type="entry name" value="LAMTOR5"/>
</dbReference>
<evidence type="ECO:0000256" key="2">
    <source>
        <dbReference type="ARBA" id="ARBA00004496"/>
    </source>
</evidence>
<dbReference type="PANTHER" id="PTHR13342">
    <property type="entry name" value="RAGULATOR COMPLEX PROTEIN LAMTOR5"/>
    <property type="match status" value="1"/>
</dbReference>
<comment type="subcellular location">
    <subcellularLocation>
        <location evidence="2">Cytoplasm</location>
    </subcellularLocation>
    <subcellularLocation>
        <location evidence="1">Lysosome</location>
    </subcellularLocation>
</comment>
<accession>A0A8C2RMF2</accession>
<dbReference type="Pfam" id="PF16672">
    <property type="entry name" value="LAMTOR5"/>
    <property type="match status" value="1"/>
</dbReference>
<dbReference type="AlphaFoldDB" id="A0A8C2RMF2"/>
<proteinExistence type="inferred from homology"/>
<feature type="region of interest" description="Disordered" evidence="8">
    <location>
        <begin position="1"/>
        <end position="34"/>
    </location>
</feature>
<evidence type="ECO:0000256" key="4">
    <source>
        <dbReference type="ARBA" id="ARBA00016079"/>
    </source>
</evidence>
<dbReference type="GO" id="GO:0071230">
    <property type="term" value="P:cellular response to amino acid stimulus"/>
    <property type="evidence" value="ECO:0007669"/>
    <property type="project" value="TreeGrafter"/>
</dbReference>
<keyword evidence="6" id="KW-0458">Lysosome</keyword>
<comment type="similarity">
    <text evidence="3">Belongs to the LAMTOR5 family.</text>
</comment>
<reference evidence="9" key="1">
    <citation type="submission" date="2019-03" db="EMBL/GenBank/DDBJ databases">
        <title>Genome sequencing and reference-guided assembly of Black Bengal Goat (Capra hircus).</title>
        <authorList>
            <person name="Siddiki A.Z."/>
            <person name="Baten A."/>
            <person name="Billah M."/>
            <person name="Alam M.A.U."/>
            <person name="Shawrob K.S.M."/>
            <person name="Saha S."/>
            <person name="Chowdhury M."/>
            <person name="Rahman A.H."/>
            <person name="Stear M."/>
            <person name="Miah G."/>
            <person name="Das G.B."/>
            <person name="Hossain M.M."/>
            <person name="Kumkum M."/>
            <person name="Islam M.S."/>
            <person name="Mollah A.M."/>
            <person name="Ahsan A."/>
            <person name="Tusar F."/>
            <person name="Khan M.K.I."/>
        </authorList>
    </citation>
    <scope>NUCLEOTIDE SEQUENCE [LARGE SCALE GENOMIC DNA]</scope>
</reference>
<dbReference type="GO" id="GO:0005764">
    <property type="term" value="C:lysosome"/>
    <property type="evidence" value="ECO:0007669"/>
    <property type="project" value="UniProtKB-SubCell"/>
</dbReference>
<evidence type="ECO:0000256" key="3">
    <source>
        <dbReference type="ARBA" id="ARBA00007795"/>
    </source>
</evidence>
<organism evidence="9">
    <name type="scientific">Capra hircus</name>
    <name type="common">Goat</name>
    <dbReference type="NCBI Taxonomy" id="9925"/>
    <lineage>
        <taxon>Eukaryota</taxon>
        <taxon>Metazoa</taxon>
        <taxon>Chordata</taxon>
        <taxon>Craniata</taxon>
        <taxon>Vertebrata</taxon>
        <taxon>Euteleostomi</taxon>
        <taxon>Mammalia</taxon>
        <taxon>Eutheria</taxon>
        <taxon>Laurasiatheria</taxon>
        <taxon>Artiodactyla</taxon>
        <taxon>Ruminantia</taxon>
        <taxon>Pecora</taxon>
        <taxon>Bovidae</taxon>
        <taxon>Caprinae</taxon>
        <taxon>Capra</taxon>
    </lineage>
</organism>
<name>A0A8C2RMF2_CAPHI</name>
<protein>
    <recommendedName>
        <fullName evidence="4">Ragulator complex protein LAMTOR5</fullName>
    </recommendedName>
    <alternativeName>
        <fullName evidence="7">Late endosomal/lysosomal adaptor and MAPK and MTOR activator 5</fullName>
    </alternativeName>
</protein>
<evidence type="ECO:0000256" key="6">
    <source>
        <dbReference type="ARBA" id="ARBA00023228"/>
    </source>
</evidence>
<evidence type="ECO:0000256" key="7">
    <source>
        <dbReference type="ARBA" id="ARBA00032692"/>
    </source>
</evidence>
<reference evidence="9" key="2">
    <citation type="submission" date="2025-08" db="UniProtKB">
        <authorList>
            <consortium name="Ensembl"/>
        </authorList>
    </citation>
    <scope>IDENTIFICATION</scope>
</reference>
<dbReference type="Gene3D" id="3.30.450.30">
    <property type="entry name" value="Dynein light chain 2a, cytoplasmic"/>
    <property type="match status" value="1"/>
</dbReference>
<dbReference type="GO" id="GO:1904263">
    <property type="term" value="P:positive regulation of TORC1 signaling"/>
    <property type="evidence" value="ECO:0007669"/>
    <property type="project" value="TreeGrafter"/>
</dbReference>
<evidence type="ECO:0000313" key="9">
    <source>
        <dbReference type="Ensembl" id="ENSCHIP00010031027.1"/>
    </source>
</evidence>
<dbReference type="GO" id="GO:0071986">
    <property type="term" value="C:Ragulator complex"/>
    <property type="evidence" value="ECO:0007669"/>
    <property type="project" value="InterPro"/>
</dbReference>
<evidence type="ECO:0000256" key="1">
    <source>
        <dbReference type="ARBA" id="ARBA00004371"/>
    </source>
</evidence>
<dbReference type="PANTHER" id="PTHR13342:SF2">
    <property type="entry name" value="RAGULATOR COMPLEX PROTEIN LAMTOR5"/>
    <property type="match status" value="1"/>
</dbReference>
<dbReference type="Ensembl" id="ENSCHIT00010043693.1">
    <property type="protein sequence ID" value="ENSCHIP00010031027.1"/>
    <property type="gene ID" value="ENSCHIG00010023033.1"/>
</dbReference>
<evidence type="ECO:0000256" key="8">
    <source>
        <dbReference type="SAM" id="MobiDB-lite"/>
    </source>
</evidence>
<keyword evidence="5" id="KW-0963">Cytoplasm</keyword>
<dbReference type="GO" id="GO:0005085">
    <property type="term" value="F:guanyl-nucleotide exchange factor activity"/>
    <property type="evidence" value="ECO:0007669"/>
    <property type="project" value="TreeGrafter"/>
</dbReference>
<evidence type="ECO:0000256" key="5">
    <source>
        <dbReference type="ARBA" id="ARBA00022490"/>
    </source>
</evidence>
<dbReference type="GO" id="GO:0043066">
    <property type="term" value="P:negative regulation of apoptotic process"/>
    <property type="evidence" value="ECO:0007669"/>
    <property type="project" value="InterPro"/>
</dbReference>
<sequence length="111" mass="11720">ATLHFSLPGRTHHGNASMAGVLSTDSQGPRAGPLRKPIRLGVSVLAQQASKPTLDPTDIPVVCLESDNGNIMIQKYNDITVAGHKMTSGHLISALQQPVTGTQPHLVLIIL</sequence>